<reference evidence="2" key="1">
    <citation type="submission" date="2019-02" db="EMBL/GenBank/DDBJ databases">
        <authorList>
            <person name="Gruber-Vodicka R. H."/>
            <person name="Seah K. B. B."/>
        </authorList>
    </citation>
    <scope>NUCLEOTIDE SEQUENCE</scope>
    <source>
        <strain evidence="2">BECK_M6</strain>
    </source>
</reference>
<feature type="compositionally biased region" description="Basic and acidic residues" evidence="1">
    <location>
        <begin position="1"/>
        <end position="18"/>
    </location>
</feature>
<accession>A0A450UZZ1</accession>
<evidence type="ECO:0000313" key="2">
    <source>
        <dbReference type="EMBL" id="VFJ98025.1"/>
    </source>
</evidence>
<dbReference type="EMBL" id="CAADFH010000077">
    <property type="protein sequence ID" value="VFJ98025.1"/>
    <property type="molecule type" value="Genomic_DNA"/>
</dbReference>
<organism evidence="2">
    <name type="scientific">Candidatus Kentrum sp. LFY</name>
    <dbReference type="NCBI Taxonomy" id="2126342"/>
    <lineage>
        <taxon>Bacteria</taxon>
        <taxon>Pseudomonadati</taxon>
        <taxon>Pseudomonadota</taxon>
        <taxon>Gammaproteobacteria</taxon>
        <taxon>Candidatus Kentrum</taxon>
    </lineage>
</organism>
<gene>
    <name evidence="2" type="ORF">BECKLFY1418A_GA0070994_107714</name>
</gene>
<proteinExistence type="predicted"/>
<name>A0A450UZZ1_9GAMM</name>
<dbReference type="AlphaFoldDB" id="A0A450UZZ1"/>
<protein>
    <submittedName>
        <fullName evidence="2">Uncharacterized protein</fullName>
    </submittedName>
</protein>
<sequence>MTHAEMESKMESLKKPSIEEPFETGDTLGPTMESIKAMAAWNTSTKNGK</sequence>
<feature type="region of interest" description="Disordered" evidence="1">
    <location>
        <begin position="1"/>
        <end position="29"/>
    </location>
</feature>
<evidence type="ECO:0000256" key="1">
    <source>
        <dbReference type="SAM" id="MobiDB-lite"/>
    </source>
</evidence>